<comment type="similarity">
    <text evidence="6">Belongs to the queuine tRNA-ribosyltransferase family.</text>
</comment>
<evidence type="ECO:0000259" key="8">
    <source>
        <dbReference type="Pfam" id="PF01702"/>
    </source>
</evidence>
<keyword evidence="3 6" id="KW-0819">tRNA processing</keyword>
<feature type="region of interest" description="Disordered" evidence="7">
    <location>
        <begin position="1"/>
        <end position="38"/>
    </location>
</feature>
<feature type="region of interest" description="RNA binding; important for wobble base 34 recognition" evidence="6">
    <location>
        <begin position="320"/>
        <end position="324"/>
    </location>
</feature>
<feature type="domain" description="tRNA-guanine(15) transglycosylase-like" evidence="8">
    <location>
        <begin position="57"/>
        <end position="416"/>
    </location>
</feature>
<gene>
    <name evidence="9" type="ORF">P43SY_009554</name>
</gene>
<keyword evidence="10" id="KW-1185">Reference proteome</keyword>
<dbReference type="GO" id="GO:0006400">
    <property type="term" value="P:tRNA modification"/>
    <property type="evidence" value="ECO:0007669"/>
    <property type="project" value="InterPro"/>
</dbReference>
<evidence type="ECO:0000313" key="10">
    <source>
        <dbReference type="Proteomes" id="UP001209570"/>
    </source>
</evidence>
<comment type="catalytic activity">
    <reaction evidence="6">
        <text>guanosine(34) in tRNA + queuine = queuosine(34) in tRNA + guanine</text>
        <dbReference type="Rhea" id="RHEA:16633"/>
        <dbReference type="Rhea" id="RHEA-COMP:10341"/>
        <dbReference type="Rhea" id="RHEA-COMP:18571"/>
        <dbReference type="ChEBI" id="CHEBI:16235"/>
        <dbReference type="ChEBI" id="CHEBI:17433"/>
        <dbReference type="ChEBI" id="CHEBI:74269"/>
        <dbReference type="ChEBI" id="CHEBI:194431"/>
        <dbReference type="EC" id="2.4.2.64"/>
    </reaction>
</comment>
<feature type="binding site" evidence="6">
    <location>
        <position position="385"/>
    </location>
    <ligand>
        <name>Zn(2+)</name>
        <dbReference type="ChEBI" id="CHEBI:29105"/>
    </ligand>
</feature>
<feature type="compositionally biased region" description="Low complexity" evidence="7">
    <location>
        <begin position="1"/>
        <end position="18"/>
    </location>
</feature>
<comment type="subcellular location">
    <subcellularLocation>
        <location evidence="6">Cytoplasm</location>
    </subcellularLocation>
</comment>
<feature type="binding site" evidence="6">
    <location>
        <begin position="137"/>
        <end position="141"/>
    </location>
    <ligand>
        <name>substrate</name>
    </ligand>
</feature>
<feature type="binding site" evidence="6">
    <location>
        <position position="191"/>
    </location>
    <ligand>
        <name>substrate</name>
    </ligand>
</feature>
<dbReference type="NCBIfam" id="TIGR00430">
    <property type="entry name" value="Q_tRNA_tgt"/>
    <property type="match status" value="1"/>
</dbReference>
<keyword evidence="5 6" id="KW-0862">Zinc</keyword>
<evidence type="ECO:0000256" key="7">
    <source>
        <dbReference type="SAM" id="MobiDB-lite"/>
    </source>
</evidence>
<feature type="binding site" evidence="6">
    <location>
        <position position="355"/>
    </location>
    <ligand>
        <name>Zn(2+)</name>
        <dbReference type="ChEBI" id="CHEBI:29105"/>
    </ligand>
</feature>
<feature type="binding site" evidence="6">
    <location>
        <position position="265"/>
    </location>
    <ligand>
        <name>substrate</name>
    </ligand>
</feature>
<evidence type="ECO:0000256" key="4">
    <source>
        <dbReference type="ARBA" id="ARBA00022723"/>
    </source>
</evidence>
<reference evidence="9" key="1">
    <citation type="submission" date="2021-12" db="EMBL/GenBank/DDBJ databases">
        <title>Prjna785345.</title>
        <authorList>
            <person name="Rujirawat T."/>
            <person name="Krajaejun T."/>
        </authorList>
    </citation>
    <scope>NUCLEOTIDE SEQUENCE</scope>
    <source>
        <strain evidence="9">Pi057C3</strain>
    </source>
</reference>
<protein>
    <recommendedName>
        <fullName evidence="6">Queuine tRNA-ribosyltransferase catalytic subunit 1</fullName>
        <ecNumber evidence="6">2.4.2.64</ecNumber>
    </recommendedName>
    <alternativeName>
        <fullName evidence="6">Guanine insertion enzyme</fullName>
    </alternativeName>
    <alternativeName>
        <fullName evidence="6">tRNA-guanine transglycosylase</fullName>
    </alternativeName>
</protein>
<evidence type="ECO:0000256" key="5">
    <source>
        <dbReference type="ARBA" id="ARBA00022833"/>
    </source>
</evidence>
<keyword evidence="6" id="KW-0963">Cytoplasm</keyword>
<dbReference type="EMBL" id="JAKCXM010000088">
    <property type="protein sequence ID" value="KAJ0403124.1"/>
    <property type="molecule type" value="Genomic_DNA"/>
</dbReference>
<feature type="binding site" evidence="6">
    <location>
        <position position="353"/>
    </location>
    <ligand>
        <name>Zn(2+)</name>
        <dbReference type="ChEBI" id="CHEBI:29105"/>
    </ligand>
</feature>
<feature type="active site" description="Nucleophile" evidence="6">
    <location>
        <position position="315"/>
    </location>
</feature>
<dbReference type="GO" id="GO:0005829">
    <property type="term" value="C:cytosol"/>
    <property type="evidence" value="ECO:0007669"/>
    <property type="project" value="TreeGrafter"/>
</dbReference>
<dbReference type="SUPFAM" id="SSF51713">
    <property type="entry name" value="tRNA-guanine transglycosylase"/>
    <property type="match status" value="1"/>
</dbReference>
<dbReference type="PANTHER" id="PTHR43530:SF1">
    <property type="entry name" value="QUEUINE TRNA-RIBOSYLTRANSFERASE CATALYTIC SUBUNIT 1"/>
    <property type="match status" value="1"/>
</dbReference>
<evidence type="ECO:0000313" key="9">
    <source>
        <dbReference type="EMBL" id="KAJ0403124.1"/>
    </source>
</evidence>
<dbReference type="HAMAP" id="MF_00168">
    <property type="entry name" value="Q_tRNA_Tgt"/>
    <property type="match status" value="1"/>
</dbReference>
<feature type="region of interest" description="RNA binding" evidence="6">
    <location>
        <begin position="296"/>
        <end position="302"/>
    </location>
</feature>
<proteinExistence type="inferred from homology"/>
<dbReference type="PANTHER" id="PTHR43530">
    <property type="entry name" value="QUEUINE TRNA-RIBOSYLTRANSFERASE CATALYTIC SUBUNIT 1"/>
    <property type="match status" value="1"/>
</dbReference>
<feature type="binding site" evidence="6">
    <location>
        <position position="358"/>
    </location>
    <ligand>
        <name>Zn(2+)</name>
        <dbReference type="ChEBI" id="CHEBI:29105"/>
    </ligand>
</feature>
<organism evidence="9 10">
    <name type="scientific">Pythium insidiosum</name>
    <name type="common">Pythiosis disease agent</name>
    <dbReference type="NCBI Taxonomy" id="114742"/>
    <lineage>
        <taxon>Eukaryota</taxon>
        <taxon>Sar</taxon>
        <taxon>Stramenopiles</taxon>
        <taxon>Oomycota</taxon>
        <taxon>Peronosporomycetes</taxon>
        <taxon>Pythiales</taxon>
        <taxon>Pythiaceae</taxon>
        <taxon>Pythium</taxon>
    </lineage>
</organism>
<dbReference type="NCBIfam" id="TIGR00449">
    <property type="entry name" value="tgt_general"/>
    <property type="match status" value="1"/>
</dbReference>
<accession>A0AAD5M5S0</accession>
<dbReference type="Gene3D" id="3.20.20.105">
    <property type="entry name" value="Queuine tRNA-ribosyltransferase-like"/>
    <property type="match status" value="1"/>
</dbReference>
<comment type="function">
    <text evidence="6">Catalytic subunit of the queuine tRNA-ribosyltransferase (TGT) that catalyzes the base-exchange of a guanine (G) residue with queuine (Q) at position 34 (anticodon wobble position) in tRNAs with GU(N) anticodons (tRNA-Asp, -Asn, -His and -Tyr), resulting in the hypermodified nucleoside queuosine (7-(((4,5-cis-dihydroxy-2-cyclopenten-1-yl)amino)methyl)-7-deazaguanosine). Catalysis occurs through a double-displacement mechanism. The nucleophile active site attacks the C1' of nucleotide 34 to detach the guanine base from the RNA, forming a covalent enzyme-RNA intermediate. The proton acceptor active site deprotonates the incoming queuine, allowing a nucleophilic attack on the C1' of the ribose to form the product.</text>
</comment>
<dbReference type="GO" id="GO:0008479">
    <property type="term" value="F:tRNA-guanosine(34) queuine transglycosylase activity"/>
    <property type="evidence" value="ECO:0007669"/>
    <property type="project" value="UniProtKB-UniRule"/>
</dbReference>
<sequence>MSSSASASSASSSSSSSAGELPNAHKRHKPSTASTASASFRRLPSALSLRVVGRHNRARATVLTLPHGDVLTPVFMPVGTQGTIKGLTPEQMASAGVDCRILLANTYHLALRPGSELVAAAGDVHEFMQWPRNVLTDSGGFQMVSLSKLCSITEEGVTFESFVDGAPMLLTPEMSIAHQNRIGSDIMMALDDVVSSVSDDPERFAEATDRTVRWLDRCMAAHAHPERQNLFGIVQGGLDCSEGGMRDRCLDALIARDLPGYAIGGLAGGESKDDFWRVVAKCAARLPDHKPRYVMGVGYPLDLVVCSALGADMFDCVWPTRTARFGTAIVPSGLLKLKAAACEFDERPIDESCQCYVCQRYSRAYLRLLLKKEEGGVGAQLVTLHNVTYMLTLMRTLRQSIIDGNFEQFVQQFMINQFPDKQYPAWAVDALTEAGIRLL</sequence>
<dbReference type="Pfam" id="PF01702">
    <property type="entry name" value="TGT"/>
    <property type="match status" value="1"/>
</dbReference>
<dbReference type="EC" id="2.4.2.64" evidence="6"/>
<evidence type="ECO:0000256" key="3">
    <source>
        <dbReference type="ARBA" id="ARBA00022694"/>
    </source>
</evidence>
<feature type="binding site" evidence="6">
    <location>
        <position position="235"/>
    </location>
    <ligand>
        <name>substrate</name>
    </ligand>
</feature>
<evidence type="ECO:0000256" key="2">
    <source>
        <dbReference type="ARBA" id="ARBA00022679"/>
    </source>
</evidence>
<dbReference type="Proteomes" id="UP001209570">
    <property type="component" value="Unassembled WGS sequence"/>
</dbReference>
<evidence type="ECO:0000256" key="6">
    <source>
        <dbReference type="HAMAP-Rule" id="MF_03218"/>
    </source>
</evidence>
<dbReference type="InterPro" id="IPR036511">
    <property type="entry name" value="TGT-like_sf"/>
</dbReference>
<name>A0AAD5M5S0_PYTIN</name>
<keyword evidence="1 6" id="KW-0328">Glycosyltransferase</keyword>
<dbReference type="GO" id="GO:0046872">
    <property type="term" value="F:metal ion binding"/>
    <property type="evidence" value="ECO:0007669"/>
    <property type="project" value="UniProtKB-KW"/>
</dbReference>
<keyword evidence="4 6" id="KW-0479">Metal-binding</keyword>
<dbReference type="InterPro" id="IPR002616">
    <property type="entry name" value="tRNA_ribo_trans-like"/>
</dbReference>
<dbReference type="AlphaFoldDB" id="A0AAD5M5S0"/>
<evidence type="ECO:0000256" key="1">
    <source>
        <dbReference type="ARBA" id="ARBA00022676"/>
    </source>
</evidence>
<comment type="cofactor">
    <cofactor evidence="6">
        <name>Zn(2+)</name>
        <dbReference type="ChEBI" id="CHEBI:29105"/>
    </cofactor>
</comment>
<comment type="caution">
    <text evidence="9">The sequence shown here is derived from an EMBL/GenBank/DDBJ whole genome shotgun (WGS) entry which is preliminary data.</text>
</comment>
<comment type="subunit">
    <text evidence="6">Heterodimer of a catalytic subunit and an accessory subunit.</text>
</comment>
<feature type="active site" description="Proton acceptor" evidence="6">
    <location>
        <position position="137"/>
    </location>
</feature>
<keyword evidence="2 6" id="KW-0808">Transferase</keyword>
<dbReference type="InterPro" id="IPR004803">
    <property type="entry name" value="TGT"/>
</dbReference>